<comment type="caution">
    <text evidence="2">The sequence shown here is derived from an EMBL/GenBank/DDBJ whole genome shotgun (WGS) entry which is preliminary data.</text>
</comment>
<reference evidence="2 3" key="1">
    <citation type="journal article" date="2023" name="Sci. Data">
        <title>Genome assembly of the Korean intertidal mud-creeper Batillaria attramentaria.</title>
        <authorList>
            <person name="Patra A.K."/>
            <person name="Ho P.T."/>
            <person name="Jun S."/>
            <person name="Lee S.J."/>
            <person name="Kim Y."/>
            <person name="Won Y.J."/>
        </authorList>
    </citation>
    <scope>NUCLEOTIDE SEQUENCE [LARGE SCALE GENOMIC DNA]</scope>
    <source>
        <strain evidence="2">Wonlab-2016</strain>
    </source>
</reference>
<dbReference type="AlphaFoldDB" id="A0ABD0JJ18"/>
<organism evidence="2 3">
    <name type="scientific">Batillaria attramentaria</name>
    <dbReference type="NCBI Taxonomy" id="370345"/>
    <lineage>
        <taxon>Eukaryota</taxon>
        <taxon>Metazoa</taxon>
        <taxon>Spiralia</taxon>
        <taxon>Lophotrochozoa</taxon>
        <taxon>Mollusca</taxon>
        <taxon>Gastropoda</taxon>
        <taxon>Caenogastropoda</taxon>
        <taxon>Sorbeoconcha</taxon>
        <taxon>Cerithioidea</taxon>
        <taxon>Batillariidae</taxon>
        <taxon>Batillaria</taxon>
    </lineage>
</organism>
<accession>A0ABD0JJ18</accession>
<dbReference type="Proteomes" id="UP001519460">
    <property type="component" value="Unassembled WGS sequence"/>
</dbReference>
<evidence type="ECO:0000256" key="1">
    <source>
        <dbReference type="SAM" id="MobiDB-lite"/>
    </source>
</evidence>
<gene>
    <name evidence="2" type="ORF">BaRGS_00033806</name>
</gene>
<feature type="compositionally biased region" description="Polar residues" evidence="1">
    <location>
        <begin position="53"/>
        <end position="66"/>
    </location>
</feature>
<feature type="compositionally biased region" description="Polar residues" evidence="1">
    <location>
        <begin position="31"/>
        <end position="43"/>
    </location>
</feature>
<feature type="compositionally biased region" description="Basic residues" evidence="1">
    <location>
        <begin position="101"/>
        <end position="111"/>
    </location>
</feature>
<evidence type="ECO:0000313" key="2">
    <source>
        <dbReference type="EMBL" id="KAK7474919.1"/>
    </source>
</evidence>
<proteinExistence type="predicted"/>
<feature type="compositionally biased region" description="Basic and acidic residues" evidence="1">
    <location>
        <begin position="68"/>
        <end position="84"/>
    </location>
</feature>
<keyword evidence="3" id="KW-1185">Reference proteome</keyword>
<feature type="region of interest" description="Disordered" evidence="1">
    <location>
        <begin position="1"/>
        <end position="111"/>
    </location>
</feature>
<sequence>MDPTFEGLRPRVACDGNPLNSIPSADPISTDDPSGQVASQPRFASTDDRTGALQPNQVASERTAANQHVDDLSQKELTKSTPERRRTRTSSTYQRDAEGQRKKKYKTCLVL</sequence>
<protein>
    <submittedName>
        <fullName evidence="2">Uncharacterized protein</fullName>
    </submittedName>
</protein>
<evidence type="ECO:0000313" key="3">
    <source>
        <dbReference type="Proteomes" id="UP001519460"/>
    </source>
</evidence>
<dbReference type="EMBL" id="JACVVK020000420">
    <property type="protein sequence ID" value="KAK7474919.1"/>
    <property type="molecule type" value="Genomic_DNA"/>
</dbReference>
<name>A0ABD0JJ18_9CAEN</name>